<accession>A0AAQ3LFF9</accession>
<feature type="signal peptide" evidence="2">
    <location>
        <begin position="1"/>
        <end position="20"/>
    </location>
</feature>
<keyword evidence="1" id="KW-1133">Transmembrane helix</keyword>
<dbReference type="NCBIfam" id="TIGR02595">
    <property type="entry name" value="PEP_CTERM"/>
    <property type="match status" value="1"/>
</dbReference>
<keyword evidence="1" id="KW-0812">Transmembrane</keyword>
<organism evidence="3 4">
    <name type="scientific">Rubellicoccus peritrichatus</name>
    <dbReference type="NCBI Taxonomy" id="3080537"/>
    <lineage>
        <taxon>Bacteria</taxon>
        <taxon>Pseudomonadati</taxon>
        <taxon>Verrucomicrobiota</taxon>
        <taxon>Opitutia</taxon>
        <taxon>Puniceicoccales</taxon>
        <taxon>Cerasicoccaceae</taxon>
        <taxon>Rubellicoccus</taxon>
    </lineage>
</organism>
<keyword evidence="2" id="KW-0732">Signal</keyword>
<name>A0AAQ3LFF9_9BACT</name>
<dbReference type="RefSeq" id="WP_317836129.1">
    <property type="nucleotide sequence ID" value="NZ_CP136920.1"/>
</dbReference>
<dbReference type="KEGG" id="puo:RZN69_10765"/>
<dbReference type="AlphaFoldDB" id="A0AAQ3LFF9"/>
<evidence type="ECO:0000256" key="2">
    <source>
        <dbReference type="SAM" id="SignalP"/>
    </source>
</evidence>
<dbReference type="InterPro" id="IPR013424">
    <property type="entry name" value="Ice-binding_C"/>
</dbReference>
<evidence type="ECO:0000313" key="3">
    <source>
        <dbReference type="EMBL" id="WOO43569.1"/>
    </source>
</evidence>
<proteinExistence type="predicted"/>
<evidence type="ECO:0000256" key="1">
    <source>
        <dbReference type="SAM" id="Phobius"/>
    </source>
</evidence>
<sequence>MKKTIITISAIGLLAGSLLAQPIATSIDSITESGGIVSSVTVGLDTYNSFVAPTSLLEISSPADPYLALQGVATLPTDATSALGGLNVQTGALNYGYEAQFGGALTDTSQVFLIGNYADITGTERIDIIAIDASGNTLATASQIAVNANGFPAIVPESTYDRTGGTDLDRTITGATFTLAELGLGGFGATGIEISDGTYDPQAVFIAIPEPGTYAALVALGALLFVVNRRRRNLHNEL</sequence>
<keyword evidence="4" id="KW-1185">Reference proteome</keyword>
<evidence type="ECO:0000313" key="4">
    <source>
        <dbReference type="Proteomes" id="UP001304300"/>
    </source>
</evidence>
<gene>
    <name evidence="3" type="ORF">RZN69_10765</name>
</gene>
<dbReference type="Proteomes" id="UP001304300">
    <property type="component" value="Chromosome"/>
</dbReference>
<protein>
    <submittedName>
        <fullName evidence="3">PEP-CTERM sorting domain-containing protein</fullName>
    </submittedName>
</protein>
<feature type="chain" id="PRO_5043043457" evidence="2">
    <location>
        <begin position="21"/>
        <end position="238"/>
    </location>
</feature>
<reference evidence="3 4" key="1">
    <citation type="submission" date="2023-10" db="EMBL/GenBank/DDBJ databases">
        <title>Rubellicoccus peritrichatus gen. nov., sp. nov., isolated from an algae of coral reef tank.</title>
        <authorList>
            <person name="Luo J."/>
        </authorList>
    </citation>
    <scope>NUCLEOTIDE SEQUENCE [LARGE SCALE GENOMIC DNA]</scope>
    <source>
        <strain evidence="3 4">CR14</strain>
    </source>
</reference>
<feature type="transmembrane region" description="Helical" evidence="1">
    <location>
        <begin position="211"/>
        <end position="228"/>
    </location>
</feature>
<keyword evidence="1" id="KW-0472">Membrane</keyword>
<dbReference type="EMBL" id="CP136920">
    <property type="protein sequence ID" value="WOO43569.1"/>
    <property type="molecule type" value="Genomic_DNA"/>
</dbReference>